<organism evidence="2 3">
    <name type="scientific">Anaeramoeba flamelloides</name>
    <dbReference type="NCBI Taxonomy" id="1746091"/>
    <lineage>
        <taxon>Eukaryota</taxon>
        <taxon>Metamonada</taxon>
        <taxon>Anaeramoebidae</taxon>
        <taxon>Anaeramoeba</taxon>
    </lineage>
</organism>
<feature type="compositionally biased region" description="Basic and acidic residues" evidence="1">
    <location>
        <begin position="89"/>
        <end position="109"/>
    </location>
</feature>
<evidence type="ECO:0000256" key="1">
    <source>
        <dbReference type="SAM" id="MobiDB-lite"/>
    </source>
</evidence>
<evidence type="ECO:0000313" key="2">
    <source>
        <dbReference type="EMBL" id="KAJ6250557.1"/>
    </source>
</evidence>
<gene>
    <name evidence="2" type="ORF">M0813_15365</name>
</gene>
<name>A0ABQ8Z1E4_9EUKA</name>
<feature type="region of interest" description="Disordered" evidence="1">
    <location>
        <begin position="44"/>
        <end position="121"/>
    </location>
</feature>
<proteinExistence type="predicted"/>
<keyword evidence="3" id="KW-1185">Reference proteome</keyword>
<evidence type="ECO:0008006" key="4">
    <source>
        <dbReference type="Google" id="ProtNLM"/>
    </source>
</evidence>
<dbReference type="Gene3D" id="1.10.8.10">
    <property type="entry name" value="DNA helicase RuvA subunit, C-terminal domain"/>
    <property type="match status" value="1"/>
</dbReference>
<sequence>MLSMGNNSPNIFNNLQSLVGGFQNNMQNQSQCNNNPLFSFLQNFGQQQQQQQQQQSQSQSQSQQQDNNLNEKKKQQQLEETTFTGKENLLGKKNNDQKENKMEMEKEQEQEQEQNKTGNESVESLYQEELTQLSQIGLFDRETNLFYLKKYNGDVKKTANAILSRIEN</sequence>
<dbReference type="SUPFAM" id="SSF46934">
    <property type="entry name" value="UBA-like"/>
    <property type="match status" value="1"/>
</dbReference>
<dbReference type="Proteomes" id="UP001150062">
    <property type="component" value="Unassembled WGS sequence"/>
</dbReference>
<feature type="compositionally biased region" description="Low complexity" evidence="1">
    <location>
        <begin position="46"/>
        <end position="65"/>
    </location>
</feature>
<reference evidence="2" key="1">
    <citation type="submission" date="2022-08" db="EMBL/GenBank/DDBJ databases">
        <title>Novel sulfate-reducing endosymbionts in the free-living metamonad Anaeramoeba.</title>
        <authorList>
            <person name="Jerlstrom-Hultqvist J."/>
            <person name="Cepicka I."/>
            <person name="Gallot-Lavallee L."/>
            <person name="Salas-Leiva D."/>
            <person name="Curtis B.A."/>
            <person name="Zahonova K."/>
            <person name="Pipaliya S."/>
            <person name="Dacks J."/>
            <person name="Roger A.J."/>
        </authorList>
    </citation>
    <scope>NUCLEOTIDE SEQUENCE</scope>
    <source>
        <strain evidence="2">Schooner1</strain>
    </source>
</reference>
<dbReference type="InterPro" id="IPR009060">
    <property type="entry name" value="UBA-like_sf"/>
</dbReference>
<dbReference type="EMBL" id="JAOAOG010000073">
    <property type="protein sequence ID" value="KAJ6250557.1"/>
    <property type="molecule type" value="Genomic_DNA"/>
</dbReference>
<protein>
    <recommendedName>
        <fullName evidence="4">UBA domain-containing protein</fullName>
    </recommendedName>
</protein>
<comment type="caution">
    <text evidence="2">The sequence shown here is derived from an EMBL/GenBank/DDBJ whole genome shotgun (WGS) entry which is preliminary data.</text>
</comment>
<evidence type="ECO:0000313" key="3">
    <source>
        <dbReference type="Proteomes" id="UP001150062"/>
    </source>
</evidence>
<accession>A0ABQ8Z1E4</accession>